<dbReference type="AlphaFoldDB" id="A0A0L1IG07"/>
<evidence type="ECO:0000313" key="2">
    <source>
        <dbReference type="Proteomes" id="UP000054562"/>
    </source>
</evidence>
<organism evidence="1 2">
    <name type="scientific">Plasmodium falciparum IGH-CR14</name>
    <dbReference type="NCBI Taxonomy" id="580059"/>
    <lineage>
        <taxon>Eukaryota</taxon>
        <taxon>Sar</taxon>
        <taxon>Alveolata</taxon>
        <taxon>Apicomplexa</taxon>
        <taxon>Aconoidasida</taxon>
        <taxon>Haemosporida</taxon>
        <taxon>Plasmodiidae</taxon>
        <taxon>Plasmodium</taxon>
        <taxon>Plasmodium (Laverania)</taxon>
    </lineage>
</organism>
<dbReference type="EMBL" id="GG665474">
    <property type="protein sequence ID" value="KNG78175.1"/>
    <property type="molecule type" value="Genomic_DNA"/>
</dbReference>
<dbReference type="Proteomes" id="UP000054562">
    <property type="component" value="Unassembled WGS sequence"/>
</dbReference>
<name>A0A0L1IG07_PLAFA</name>
<reference evidence="2" key="1">
    <citation type="submission" date="2015-07" db="EMBL/GenBank/DDBJ databases">
        <title>Annotation of Plasmodium falciparum IGH-CR14.</title>
        <authorList>
            <consortium name="The Broad Institute Genome Sequencing Platform"/>
            <person name="Volkman S.K."/>
            <person name="Neafsey D.E."/>
            <person name="Dash A.P."/>
            <person name="Chitnis C.E."/>
            <person name="Hartl D.L."/>
            <person name="Young S.K."/>
            <person name="Zeng Q."/>
            <person name="Koehrsen M."/>
            <person name="Alvarado L."/>
            <person name="Berlin A."/>
            <person name="Borenstein D."/>
            <person name="Chapman S.B."/>
            <person name="Chen Z."/>
            <person name="Engels R."/>
            <person name="Freedman E."/>
            <person name="Gellesch M."/>
            <person name="Goldberg J."/>
            <person name="Griggs A."/>
            <person name="Gujja S."/>
            <person name="Heilman E.R."/>
            <person name="Heiman D.I."/>
            <person name="Howarth C."/>
            <person name="Jen D."/>
            <person name="Larson L."/>
            <person name="Mehta T."/>
            <person name="Neiman D."/>
            <person name="Park D."/>
            <person name="Pearson M."/>
            <person name="Roberts A."/>
            <person name="Saif S."/>
            <person name="Shea T."/>
            <person name="Shenoy N."/>
            <person name="Sisk P."/>
            <person name="Stolte C."/>
            <person name="Sykes S."/>
            <person name="Walk T."/>
            <person name="White J."/>
            <person name="Yandava C."/>
            <person name="Haas B."/>
            <person name="Henn M.R."/>
            <person name="Nusbaum C."/>
            <person name="Birren B."/>
        </authorList>
    </citation>
    <scope>NUCLEOTIDE SEQUENCE [LARGE SCALE GENOMIC DNA]</scope>
    <source>
        <strain evidence="2">IGH-CR14</strain>
    </source>
</reference>
<sequence>MNYWNTISSNTKRKLTNEKNNNIPFGSNSEVDIKYNGVETEEKYNNMNYNDLSKQLPLE</sequence>
<reference evidence="2" key="2">
    <citation type="submission" date="2015-07" db="EMBL/GenBank/DDBJ databases">
        <title>The genome sequence of Plasmodium falciparum IGH-CR14.</title>
        <authorList>
            <consortium name="The Broad Institute Genome Sequencing Platform"/>
            <person name="Volkman S.K."/>
            <person name="Neafsey D.E."/>
            <person name="Dash A.P."/>
            <person name="Chitnis C.E."/>
            <person name="Hartl D.L."/>
            <person name="Young S.K."/>
            <person name="Kodira C.D."/>
            <person name="Zeng Q."/>
            <person name="Koehrsen M."/>
            <person name="Godfrey P."/>
            <person name="Alvarado L."/>
            <person name="Berlin A."/>
            <person name="Borenstein D."/>
            <person name="Chen Z."/>
            <person name="Engels R."/>
            <person name="Freedman E."/>
            <person name="Gellesch M."/>
            <person name="Goldberg J."/>
            <person name="Griggs A."/>
            <person name="Gujja S."/>
            <person name="Heiman D."/>
            <person name="Hepburn T."/>
            <person name="Howarth C."/>
            <person name="Jen D."/>
            <person name="Larson L."/>
            <person name="Lewis B."/>
            <person name="Mehta T."/>
            <person name="Park D."/>
            <person name="Pearson M."/>
            <person name="Roberts A."/>
            <person name="Saif S."/>
            <person name="Shea T."/>
            <person name="Shenoy N."/>
            <person name="Sisk P."/>
            <person name="Stolte C."/>
            <person name="Sykes S."/>
            <person name="Walk T."/>
            <person name="White J."/>
            <person name="Yandava C."/>
            <person name="Wirth D.F."/>
            <person name="Nusbaum C."/>
            <person name="Birren B."/>
        </authorList>
    </citation>
    <scope>NUCLEOTIDE SEQUENCE [LARGE SCALE GENOMIC DNA]</scope>
    <source>
        <strain evidence="2">IGH-CR14</strain>
    </source>
</reference>
<gene>
    <name evidence="1" type="ORF">PFMG_04320</name>
</gene>
<evidence type="ECO:0000313" key="1">
    <source>
        <dbReference type="EMBL" id="KNG78175.1"/>
    </source>
</evidence>
<protein>
    <submittedName>
        <fullName evidence="1">Uncharacterized protein</fullName>
    </submittedName>
</protein>
<proteinExistence type="predicted"/>
<accession>A0A0L1IG07</accession>